<evidence type="ECO:0000313" key="1">
    <source>
        <dbReference type="EMBL" id="MFB5189323.1"/>
    </source>
</evidence>
<dbReference type="InterPro" id="IPR052703">
    <property type="entry name" value="Aromatic_CoA_ox/epox"/>
</dbReference>
<dbReference type="NCBIfam" id="TIGR02158">
    <property type="entry name" value="PA_CoA_Oxy3"/>
    <property type="match status" value="1"/>
</dbReference>
<evidence type="ECO:0000313" key="2">
    <source>
        <dbReference type="Proteomes" id="UP001579974"/>
    </source>
</evidence>
<dbReference type="RefSeq" id="WP_275476785.1">
    <property type="nucleotide sequence ID" value="NZ_CP162940.1"/>
</dbReference>
<dbReference type="EC" id="1.14.13.149" evidence="1"/>
<sequence>MRNGENPLSSMPLQLRTALIDFLYQLADDELIVGHRNSEWLGIAPDIEEDVAFASMAQDEIGHATYFYGLLEALGEGRADDLAFVRSASQRRNARLIEQPNGDWAATISRRYLYDVFESVRLKALVESTYEPISQGANKMLREEYYHVLHMGTWFRRLARADGVARSRIECALPLVWKDVADLFTLGEHREFLVREGIISMDEPELYAAWERDVSQVFTELQLQWPGSPQLPAERGRLGQHSTDLETLLGAMGEVYVSDPHTGW</sequence>
<protein>
    <submittedName>
        <fullName evidence="1">Phenylacetate-CoA oxygenase subunit PaaC</fullName>
        <ecNumber evidence="1">1.14.13.149</ecNumber>
    </submittedName>
</protein>
<dbReference type="InterPro" id="IPR011882">
    <property type="entry name" value="PaaC"/>
</dbReference>
<dbReference type="Proteomes" id="UP001579974">
    <property type="component" value="Unassembled WGS sequence"/>
</dbReference>
<reference evidence="1 2" key="1">
    <citation type="journal article" date="2024" name="Int. J. Mol. Sci.">
        <title>Exploration of Alicyclobacillus spp. Genome in Search of Antibiotic Resistance.</title>
        <authorList>
            <person name="Bucka-Kolendo J."/>
            <person name="Kiousi D.E."/>
            <person name="Dekowska A."/>
            <person name="Mikolajczuk-Szczyrba A."/>
            <person name="Karadedos D.M."/>
            <person name="Michael P."/>
            <person name="Galanis A."/>
            <person name="Sokolowska B."/>
        </authorList>
    </citation>
    <scope>NUCLEOTIDE SEQUENCE [LARGE SCALE GENOMIC DNA]</scope>
    <source>
        <strain evidence="1 2">KKP 3000</strain>
    </source>
</reference>
<dbReference type="GO" id="GO:0097266">
    <property type="term" value="F:phenylacetyl-CoA 1,2-epoxidase activity"/>
    <property type="evidence" value="ECO:0007669"/>
    <property type="project" value="UniProtKB-EC"/>
</dbReference>
<dbReference type="Gene3D" id="1.20.1260.10">
    <property type="match status" value="1"/>
</dbReference>
<organism evidence="1 2">
    <name type="scientific">Alicyclobacillus fastidiosus</name>
    <dbReference type="NCBI Taxonomy" id="392011"/>
    <lineage>
        <taxon>Bacteria</taxon>
        <taxon>Bacillati</taxon>
        <taxon>Bacillota</taxon>
        <taxon>Bacilli</taxon>
        <taxon>Bacillales</taxon>
        <taxon>Alicyclobacillaceae</taxon>
        <taxon>Alicyclobacillus</taxon>
    </lineage>
</organism>
<name>A0ABV5AAQ0_9BACL</name>
<comment type="caution">
    <text evidence="1">The sequence shown here is derived from an EMBL/GenBank/DDBJ whole genome shotgun (WGS) entry which is preliminary data.</text>
</comment>
<dbReference type="InterPro" id="IPR007814">
    <property type="entry name" value="PaaA_PaaC"/>
</dbReference>
<dbReference type="PANTHER" id="PTHR30458">
    <property type="entry name" value="PHENYLACETIC ACID DEGRADATION PROTEIN PAA"/>
    <property type="match status" value="1"/>
</dbReference>
<dbReference type="InterPro" id="IPR009078">
    <property type="entry name" value="Ferritin-like_SF"/>
</dbReference>
<dbReference type="InterPro" id="IPR012347">
    <property type="entry name" value="Ferritin-like"/>
</dbReference>
<dbReference type="EMBL" id="JBDXSU010000002">
    <property type="protein sequence ID" value="MFB5189323.1"/>
    <property type="molecule type" value="Genomic_DNA"/>
</dbReference>
<dbReference type="PIRSF" id="PIRSF037834">
    <property type="entry name" value="PA_CoA_Oase3"/>
    <property type="match status" value="1"/>
</dbReference>
<proteinExistence type="predicted"/>
<accession>A0ABV5AAQ0</accession>
<dbReference type="Pfam" id="PF05138">
    <property type="entry name" value="PaaA_PaaC"/>
    <property type="match status" value="1"/>
</dbReference>
<keyword evidence="2" id="KW-1185">Reference proteome</keyword>
<dbReference type="SUPFAM" id="SSF47240">
    <property type="entry name" value="Ferritin-like"/>
    <property type="match status" value="1"/>
</dbReference>
<gene>
    <name evidence="1" type="primary">paaC</name>
    <name evidence="1" type="ORF">KKP3000_002330</name>
</gene>
<dbReference type="PANTHER" id="PTHR30458:SF0">
    <property type="entry name" value="1,2-PHENYLACETYL-COA EPOXIDASE, SUBUNIT C"/>
    <property type="match status" value="1"/>
</dbReference>
<keyword evidence="1" id="KW-0560">Oxidoreductase</keyword>